<sequence length="106" mass="11943">VESMIGDVNMFLNADRDSGELEVMVAEKTERGSGAATEAVSLMITYVVKELHLERFFVKVTDDNAASLHLFKDKLLFKQVSHSDVFGEFTLELPVSEVQKYREARS</sequence>
<keyword evidence="2" id="KW-0808">Transferase</keyword>
<evidence type="ECO:0000256" key="1">
    <source>
        <dbReference type="ARBA" id="ARBA00009342"/>
    </source>
</evidence>
<dbReference type="Proteomes" id="UP000230423">
    <property type="component" value="Unassembled WGS sequence"/>
</dbReference>
<dbReference type="InterPro" id="IPR000182">
    <property type="entry name" value="GNAT_dom"/>
</dbReference>
<dbReference type="Pfam" id="PF13302">
    <property type="entry name" value="Acetyltransf_3"/>
    <property type="match status" value="1"/>
</dbReference>
<organism evidence="5 6">
    <name type="scientific">Teladorsagia circumcincta</name>
    <name type="common">Brown stomach worm</name>
    <name type="synonym">Ostertagia circumcincta</name>
    <dbReference type="NCBI Taxonomy" id="45464"/>
    <lineage>
        <taxon>Eukaryota</taxon>
        <taxon>Metazoa</taxon>
        <taxon>Ecdysozoa</taxon>
        <taxon>Nematoda</taxon>
        <taxon>Chromadorea</taxon>
        <taxon>Rhabditida</taxon>
        <taxon>Rhabditina</taxon>
        <taxon>Rhabditomorpha</taxon>
        <taxon>Strongyloidea</taxon>
        <taxon>Trichostrongylidae</taxon>
        <taxon>Teladorsagia</taxon>
    </lineage>
</organism>
<feature type="domain" description="N-acetyltransferase" evidence="4">
    <location>
        <begin position="4"/>
        <end position="71"/>
    </location>
</feature>
<keyword evidence="3" id="KW-0012">Acyltransferase</keyword>
<dbReference type="PANTHER" id="PTHR13256:SF16">
    <property type="entry name" value="ALPHA_BETA-TUBULIN-N-ACETYLTRANSFERASE 9"/>
    <property type="match status" value="1"/>
</dbReference>
<dbReference type="SUPFAM" id="SSF55729">
    <property type="entry name" value="Acyl-CoA N-acyltransferases (Nat)"/>
    <property type="match status" value="1"/>
</dbReference>
<evidence type="ECO:0000313" key="5">
    <source>
        <dbReference type="EMBL" id="PIO53777.1"/>
    </source>
</evidence>
<dbReference type="InterPro" id="IPR016181">
    <property type="entry name" value="Acyl_CoA_acyltransferase"/>
</dbReference>
<evidence type="ECO:0000259" key="4">
    <source>
        <dbReference type="Pfam" id="PF13302"/>
    </source>
</evidence>
<dbReference type="InterPro" id="IPR039135">
    <property type="entry name" value="NAT9-like"/>
</dbReference>
<dbReference type="PANTHER" id="PTHR13256">
    <property type="entry name" value="N-ACETYLTRANSFERASE 9"/>
    <property type="match status" value="1"/>
</dbReference>
<reference evidence="5 6" key="1">
    <citation type="submission" date="2015-09" db="EMBL/GenBank/DDBJ databases">
        <title>Draft genome of the parasitic nematode Teladorsagia circumcincta isolate WARC Sus (inbred).</title>
        <authorList>
            <person name="Mitreva M."/>
        </authorList>
    </citation>
    <scope>NUCLEOTIDE SEQUENCE [LARGE SCALE GENOMIC DNA]</scope>
    <source>
        <strain evidence="5 6">S</strain>
    </source>
</reference>
<feature type="non-terminal residue" evidence="5">
    <location>
        <position position="106"/>
    </location>
</feature>
<comment type="similarity">
    <text evidence="1">Belongs to the acetyltransferase family. GNAT subfamily.</text>
</comment>
<accession>A0A2G9T732</accession>
<dbReference type="GO" id="GO:0008080">
    <property type="term" value="F:N-acetyltransferase activity"/>
    <property type="evidence" value="ECO:0007669"/>
    <property type="project" value="InterPro"/>
</dbReference>
<evidence type="ECO:0000256" key="3">
    <source>
        <dbReference type="ARBA" id="ARBA00023315"/>
    </source>
</evidence>
<name>A0A2G9T732_TELCI</name>
<keyword evidence="6" id="KW-1185">Reference proteome</keyword>
<feature type="non-terminal residue" evidence="5">
    <location>
        <position position="1"/>
    </location>
</feature>
<evidence type="ECO:0000313" key="6">
    <source>
        <dbReference type="Proteomes" id="UP000230423"/>
    </source>
</evidence>
<gene>
    <name evidence="5" type="ORF">TELCIR_24875</name>
</gene>
<dbReference type="AlphaFoldDB" id="A0A2G9T732"/>
<evidence type="ECO:0000256" key="2">
    <source>
        <dbReference type="ARBA" id="ARBA00022679"/>
    </source>
</evidence>
<dbReference type="OrthoDB" id="5043642at2759"/>
<protein>
    <recommendedName>
        <fullName evidence="4">N-acetyltransferase domain-containing protein</fullName>
    </recommendedName>
</protein>
<dbReference type="EMBL" id="KZ406672">
    <property type="protein sequence ID" value="PIO53777.1"/>
    <property type="molecule type" value="Genomic_DNA"/>
</dbReference>
<proteinExistence type="inferred from homology"/>
<dbReference type="Gene3D" id="3.40.630.30">
    <property type="match status" value="1"/>
</dbReference>